<evidence type="ECO:0000259" key="1">
    <source>
        <dbReference type="Pfam" id="PF08818"/>
    </source>
</evidence>
<dbReference type="Proteomes" id="UP001198701">
    <property type="component" value="Unassembled WGS sequence"/>
</dbReference>
<gene>
    <name evidence="2" type="ORF">LMJ30_15360</name>
</gene>
<dbReference type="RefSeq" id="WP_229433215.1">
    <property type="nucleotide sequence ID" value="NZ_JAJHPV010000014.1"/>
</dbReference>
<keyword evidence="3" id="KW-1185">Reference proteome</keyword>
<dbReference type="SUPFAM" id="SSF159888">
    <property type="entry name" value="YdhG-like"/>
    <property type="match status" value="1"/>
</dbReference>
<feature type="domain" description="YdhG-like" evidence="1">
    <location>
        <begin position="19"/>
        <end position="141"/>
    </location>
</feature>
<evidence type="ECO:0000313" key="3">
    <source>
        <dbReference type="Proteomes" id="UP001198701"/>
    </source>
</evidence>
<dbReference type="Pfam" id="PF08818">
    <property type="entry name" value="DUF1801"/>
    <property type="match status" value="1"/>
</dbReference>
<sequence>MQSAATSVREYLDSLPAERRAIVEAVRDVILANLDSGYSEAMQYGMIGYAVPHSVFPAGYHCDPKQPLPFAALALQKNYVSLYLMGLYFGCTCDSETDEAKWFREAWANAGKKKLDMGKSCVRFKKLDEVPLDVIGQAVRRMPAQLYIERYQLGLATAKSGRPGRKPNLEA</sequence>
<comment type="caution">
    <text evidence="2">The sequence shown here is derived from an EMBL/GenBank/DDBJ whole genome shotgun (WGS) entry which is preliminary data.</text>
</comment>
<dbReference type="InterPro" id="IPR014922">
    <property type="entry name" value="YdhG-like"/>
</dbReference>
<evidence type="ECO:0000313" key="2">
    <source>
        <dbReference type="EMBL" id="MCC6072326.1"/>
    </source>
</evidence>
<dbReference type="Gene3D" id="3.90.1150.200">
    <property type="match status" value="1"/>
</dbReference>
<name>A0ABS8IWR3_9BURK</name>
<protein>
    <submittedName>
        <fullName evidence="2">DUF1801 domain-containing protein</fullName>
    </submittedName>
</protein>
<organism evidence="2 3">
    <name type="scientific">Massilia agrisoli</name>
    <dbReference type="NCBI Taxonomy" id="2892444"/>
    <lineage>
        <taxon>Bacteria</taxon>
        <taxon>Pseudomonadati</taxon>
        <taxon>Pseudomonadota</taxon>
        <taxon>Betaproteobacteria</taxon>
        <taxon>Burkholderiales</taxon>
        <taxon>Oxalobacteraceae</taxon>
        <taxon>Telluria group</taxon>
        <taxon>Massilia</taxon>
    </lineage>
</organism>
<dbReference type="EMBL" id="JAJHPV010000014">
    <property type="protein sequence ID" value="MCC6072326.1"/>
    <property type="molecule type" value="Genomic_DNA"/>
</dbReference>
<proteinExistence type="predicted"/>
<reference evidence="2 3" key="1">
    <citation type="submission" date="2021-11" db="EMBL/GenBank/DDBJ databases">
        <authorList>
            <person name="Huq M.A."/>
        </authorList>
    </citation>
    <scope>NUCLEOTIDE SEQUENCE [LARGE SCALE GENOMIC DNA]</scope>
    <source>
        <strain evidence="2 3">MAHUQ-52</strain>
    </source>
</reference>
<accession>A0ABS8IWR3</accession>